<protein>
    <recommendedName>
        <fullName evidence="1">WW domain-containing protein</fullName>
    </recommendedName>
</protein>
<proteinExistence type="predicted"/>
<feature type="domain" description="WW" evidence="1">
    <location>
        <begin position="47"/>
        <end position="81"/>
    </location>
</feature>
<reference evidence="2 3" key="1">
    <citation type="journal article" date="2007" name="Science">
        <title>The Chlamydomonas genome reveals the evolution of key animal and plant functions.</title>
        <authorList>
            <person name="Merchant S.S."/>
            <person name="Prochnik S.E."/>
            <person name="Vallon O."/>
            <person name="Harris E.H."/>
            <person name="Karpowicz S.J."/>
            <person name="Witman G.B."/>
            <person name="Terry A."/>
            <person name="Salamov A."/>
            <person name="Fritz-Laylin L.K."/>
            <person name="Marechal-Drouard L."/>
            <person name="Marshall W.F."/>
            <person name="Qu L.H."/>
            <person name="Nelson D.R."/>
            <person name="Sanderfoot A.A."/>
            <person name="Spalding M.H."/>
            <person name="Kapitonov V.V."/>
            <person name="Ren Q."/>
            <person name="Ferris P."/>
            <person name="Lindquist E."/>
            <person name="Shapiro H."/>
            <person name="Lucas S.M."/>
            <person name="Grimwood J."/>
            <person name="Schmutz J."/>
            <person name="Cardol P."/>
            <person name="Cerutti H."/>
            <person name="Chanfreau G."/>
            <person name="Chen C.L."/>
            <person name="Cognat V."/>
            <person name="Croft M.T."/>
            <person name="Dent R."/>
            <person name="Dutcher S."/>
            <person name="Fernandez E."/>
            <person name="Fukuzawa H."/>
            <person name="Gonzalez-Ballester D."/>
            <person name="Gonzalez-Halphen D."/>
            <person name="Hallmann A."/>
            <person name="Hanikenne M."/>
            <person name="Hippler M."/>
            <person name="Inwood W."/>
            <person name="Jabbari K."/>
            <person name="Kalanon M."/>
            <person name="Kuras R."/>
            <person name="Lefebvre P.A."/>
            <person name="Lemaire S.D."/>
            <person name="Lobanov A.V."/>
            <person name="Lohr M."/>
            <person name="Manuell A."/>
            <person name="Meier I."/>
            <person name="Mets L."/>
            <person name="Mittag M."/>
            <person name="Mittelmeier T."/>
            <person name="Moroney J.V."/>
            <person name="Moseley J."/>
            <person name="Napoli C."/>
            <person name="Nedelcu A.M."/>
            <person name="Niyogi K."/>
            <person name="Novoselov S.V."/>
            <person name="Paulsen I.T."/>
            <person name="Pazour G."/>
            <person name="Purton S."/>
            <person name="Ral J.P."/>
            <person name="Riano-Pachon D.M."/>
            <person name="Riekhof W."/>
            <person name="Rymarquis L."/>
            <person name="Schroda M."/>
            <person name="Stern D."/>
            <person name="Umen J."/>
            <person name="Willows R."/>
            <person name="Wilson N."/>
            <person name="Zimmer S.L."/>
            <person name="Allmer J."/>
            <person name="Balk J."/>
            <person name="Bisova K."/>
            <person name="Chen C.J."/>
            <person name="Elias M."/>
            <person name="Gendler K."/>
            <person name="Hauser C."/>
            <person name="Lamb M.R."/>
            <person name="Ledford H."/>
            <person name="Long J.C."/>
            <person name="Minagawa J."/>
            <person name="Page M.D."/>
            <person name="Pan J."/>
            <person name="Pootakham W."/>
            <person name="Roje S."/>
            <person name="Rose A."/>
            <person name="Stahlberg E."/>
            <person name="Terauchi A.M."/>
            <person name="Yang P."/>
            <person name="Ball S."/>
            <person name="Bowler C."/>
            <person name="Dieckmann C.L."/>
            <person name="Gladyshev V.N."/>
            <person name="Green P."/>
            <person name="Jorgensen R."/>
            <person name="Mayfield S."/>
            <person name="Mueller-Roeber B."/>
            <person name="Rajamani S."/>
            <person name="Sayre R.T."/>
            <person name="Brokstein P."/>
            <person name="Dubchak I."/>
            <person name="Goodstein D."/>
            <person name="Hornick L."/>
            <person name="Huang Y.W."/>
            <person name="Jhaveri J."/>
            <person name="Luo Y."/>
            <person name="Martinez D."/>
            <person name="Ngau W.C."/>
            <person name="Otillar B."/>
            <person name="Poliakov A."/>
            <person name="Porter A."/>
            <person name="Szajkowski L."/>
            <person name="Werner G."/>
            <person name="Zhou K."/>
            <person name="Grigoriev I.V."/>
            <person name="Rokhsar D.S."/>
            <person name="Grossman A.R."/>
        </authorList>
    </citation>
    <scope>NUCLEOTIDE SEQUENCE [LARGE SCALE GENOMIC DNA]</scope>
    <source>
        <strain evidence="3">CC-503</strain>
    </source>
</reference>
<dbReference type="OrthoDB" id="187617at2759"/>
<organism evidence="2 3">
    <name type="scientific">Chlamydomonas reinhardtii</name>
    <name type="common">Chlamydomonas smithii</name>
    <dbReference type="NCBI Taxonomy" id="3055"/>
    <lineage>
        <taxon>Eukaryota</taxon>
        <taxon>Viridiplantae</taxon>
        <taxon>Chlorophyta</taxon>
        <taxon>core chlorophytes</taxon>
        <taxon>Chlorophyceae</taxon>
        <taxon>CS clade</taxon>
        <taxon>Chlamydomonadales</taxon>
        <taxon>Chlamydomonadaceae</taxon>
        <taxon>Chlamydomonas</taxon>
    </lineage>
</organism>
<evidence type="ECO:0000313" key="2">
    <source>
        <dbReference type="EMBL" id="PNW75016.1"/>
    </source>
</evidence>
<dbReference type="AlphaFoldDB" id="A0A2K3D3A8"/>
<name>A0A2K3D3A8_CHLRE</name>
<evidence type="ECO:0000259" key="1">
    <source>
        <dbReference type="PROSITE" id="PS50020"/>
    </source>
</evidence>
<dbReference type="SMART" id="SM00456">
    <property type="entry name" value="WW"/>
    <property type="match status" value="1"/>
</dbReference>
<dbReference type="CDD" id="cd00201">
    <property type="entry name" value="WW"/>
    <property type="match status" value="1"/>
</dbReference>
<dbReference type="EMBL" id="CM008973">
    <property type="protein sequence ID" value="PNW75016.1"/>
    <property type="molecule type" value="Genomic_DNA"/>
</dbReference>
<dbReference type="Pfam" id="PF00397">
    <property type="entry name" value="WW"/>
    <property type="match status" value="1"/>
</dbReference>
<gene>
    <name evidence="2" type="ORF">CHLRE_12g500050v5</name>
</gene>
<keyword evidence="3" id="KW-1185">Reference proteome</keyword>
<dbReference type="InParanoid" id="A0A2K3D3A8"/>
<dbReference type="PaxDb" id="3055-EDP05400"/>
<dbReference type="ExpressionAtlas" id="A0A2K3D3A8">
    <property type="expression patterns" value="baseline"/>
</dbReference>
<dbReference type="PROSITE" id="PS50020">
    <property type="entry name" value="WW_DOMAIN_2"/>
    <property type="match status" value="1"/>
</dbReference>
<evidence type="ECO:0000313" key="3">
    <source>
        <dbReference type="Proteomes" id="UP000006906"/>
    </source>
</evidence>
<dbReference type="SUPFAM" id="SSF51045">
    <property type="entry name" value="WW domain"/>
    <property type="match status" value="1"/>
</dbReference>
<dbReference type="Gramene" id="PNW75016">
    <property type="protein sequence ID" value="PNW75016"/>
    <property type="gene ID" value="CHLRE_12g500050v5"/>
</dbReference>
<dbReference type="PROSITE" id="PS01159">
    <property type="entry name" value="WW_DOMAIN_1"/>
    <property type="match status" value="1"/>
</dbReference>
<dbReference type="InterPro" id="IPR001202">
    <property type="entry name" value="WW_dom"/>
</dbReference>
<sequence>MKYFFLNEVTGATQLTDPGNTPYEDEQTGELYWLAEDGVTRLAQDPNRLRFAWIETYSPEAKRSFYFNQVTRESTWERPADLAWRRLRAEE</sequence>
<dbReference type="InterPro" id="IPR036020">
    <property type="entry name" value="WW_dom_sf"/>
</dbReference>
<accession>A0A2K3D3A8</accession>
<dbReference type="RefSeq" id="XP_001690954.2">
    <property type="nucleotide sequence ID" value="XM_001690902.2"/>
</dbReference>
<dbReference type="Proteomes" id="UP000006906">
    <property type="component" value="Chromosome 12"/>
</dbReference>
<dbReference type="GeneID" id="5716373"/>
<dbReference type="KEGG" id="cre:CHLRE_12g500050v5"/>
<dbReference type="Gene3D" id="2.20.70.10">
    <property type="match status" value="1"/>
</dbReference>